<name>F3KZ44_9GAMM</name>
<gene>
    <name evidence="2" type="ORF">IMCC3088_110</name>
</gene>
<dbReference type="STRING" id="2518989.IMCC3088_110"/>
<dbReference type="PROSITE" id="PS51833">
    <property type="entry name" value="HDOD"/>
    <property type="match status" value="1"/>
</dbReference>
<reference evidence="2 3" key="1">
    <citation type="journal article" date="2011" name="J. Bacteriol.">
        <title>Genome sequence of strain IMCC3088, a proteorhodopsin-containing marine bacterium belonging to the OM60/NOR5 clade.</title>
        <authorList>
            <person name="Jang Y."/>
            <person name="Oh H.M."/>
            <person name="Kang I."/>
            <person name="Lee K."/>
            <person name="Yang S.J."/>
            <person name="Cho J.C."/>
        </authorList>
    </citation>
    <scope>NUCLEOTIDE SEQUENCE [LARGE SCALE GENOMIC DNA]</scope>
    <source>
        <strain evidence="2 3">IMCC3088</strain>
    </source>
</reference>
<dbReference type="PANTHER" id="PTHR33525:SF4">
    <property type="entry name" value="CYCLIC DI-GMP PHOSPHODIESTERASE CDGJ"/>
    <property type="match status" value="1"/>
</dbReference>
<feature type="domain" description="HDOD" evidence="1">
    <location>
        <begin position="98"/>
        <end position="291"/>
    </location>
</feature>
<evidence type="ECO:0000313" key="2">
    <source>
        <dbReference type="EMBL" id="EGG30659.1"/>
    </source>
</evidence>
<dbReference type="InterPro" id="IPR013976">
    <property type="entry name" value="HDOD"/>
</dbReference>
<protein>
    <submittedName>
        <fullName evidence="2">HD domain protein</fullName>
    </submittedName>
</protein>
<evidence type="ECO:0000259" key="1">
    <source>
        <dbReference type="PROSITE" id="PS51833"/>
    </source>
</evidence>
<dbReference type="AlphaFoldDB" id="F3KZ44"/>
<accession>F3KZ44</accession>
<dbReference type="EMBL" id="AEIG01000010">
    <property type="protein sequence ID" value="EGG30659.1"/>
    <property type="molecule type" value="Genomic_DNA"/>
</dbReference>
<dbReference type="Gene3D" id="1.10.3210.10">
    <property type="entry name" value="Hypothetical protein af1432"/>
    <property type="match status" value="1"/>
</dbReference>
<proteinExistence type="predicted"/>
<sequence length="379" mass="41021">MLVGALALVLILIALLIYLIVSRTSRESAARAKANAKRKQARPIASSRVASGVFEVGGRETPITPKPAPQVPPQLQDFTLFTIDNIELTERQAIQAIYESMPPPHPIQTQLVGGLDTPEELKETVVVDAGLTAAVLRTVNSAAFGLSSPITSVQHAITYLGVTAVKGLVTQAAFSERSPTGTPQQQASLDRIWKAARYSGAFAQMIGQEFALPRLSVVATSALLANLGDVALATVTKASLEDFDDNGTLLNRAKQQQEKYGFNSFIVGGALAKHWGLPPELAHSIASSGLLLTTAPQDYPLPTETLQQKLIIYIACRIGDAIAYRKIDDIEDSGIDDSNNCDLFWWRQYLDAGNLSRLRELFKDAGFKRKANRLINTLG</sequence>
<dbReference type="InterPro" id="IPR052340">
    <property type="entry name" value="RNase_Y/CdgJ"/>
</dbReference>
<dbReference type="SUPFAM" id="SSF109604">
    <property type="entry name" value="HD-domain/PDEase-like"/>
    <property type="match status" value="1"/>
</dbReference>
<dbReference type="RefSeq" id="WP_009574661.1">
    <property type="nucleotide sequence ID" value="NZ_AEIG01000010.1"/>
</dbReference>
<evidence type="ECO:0000313" key="3">
    <source>
        <dbReference type="Proteomes" id="UP000005615"/>
    </source>
</evidence>
<keyword evidence="3" id="KW-1185">Reference proteome</keyword>
<dbReference type="OrthoDB" id="9770715at2"/>
<dbReference type="eggNOG" id="COG1639">
    <property type="taxonomic scope" value="Bacteria"/>
</dbReference>
<dbReference type="Proteomes" id="UP000005615">
    <property type="component" value="Unassembled WGS sequence"/>
</dbReference>
<organism evidence="2 3">
    <name type="scientific">Aequoribacter fuscus</name>
    <dbReference type="NCBI Taxonomy" id="2518989"/>
    <lineage>
        <taxon>Bacteria</taxon>
        <taxon>Pseudomonadati</taxon>
        <taxon>Pseudomonadota</taxon>
        <taxon>Gammaproteobacteria</taxon>
        <taxon>Cellvibrionales</taxon>
        <taxon>Halieaceae</taxon>
        <taxon>Aequoribacter</taxon>
    </lineage>
</organism>
<dbReference type="PANTHER" id="PTHR33525">
    <property type="match status" value="1"/>
</dbReference>
<dbReference type="Pfam" id="PF08668">
    <property type="entry name" value="HDOD"/>
    <property type="match status" value="1"/>
</dbReference>
<comment type="caution">
    <text evidence="2">The sequence shown here is derived from an EMBL/GenBank/DDBJ whole genome shotgun (WGS) entry which is preliminary data.</text>
</comment>